<dbReference type="SUPFAM" id="SSF49562">
    <property type="entry name" value="C2 domain (Calcium/lipid-binding domain, CaLB)"/>
    <property type="match status" value="2"/>
</dbReference>
<comment type="caution">
    <text evidence="12">The sequence shown here is derived from an EMBL/GenBank/DDBJ whole genome shotgun (WGS) entry which is preliminary data.</text>
</comment>
<protein>
    <recommendedName>
        <fullName evidence="14">Protein unc-13 homolog D</fullName>
    </recommendedName>
</protein>
<evidence type="ECO:0000256" key="6">
    <source>
        <dbReference type="ARBA" id="ARBA00022490"/>
    </source>
</evidence>
<evidence type="ECO:0000313" key="12">
    <source>
        <dbReference type="EMBL" id="KAJ1130149.1"/>
    </source>
</evidence>
<sequence>MWATNRSFKPVREKILLPSSWHRQGKFKPKKCNVITLRWIYNPFQMEGSLAGSRLTRTKAQYRRGPTVRIAQEKNAKDPIPEPELPSSTQSSLLYEEVLYTILHRLGKPEAEHVSEADELYEYVQQAFNVDSAQHRLIMNRVRLLEPPILCLKVMVKEAKGILGKDASGFSDPYCLLGIDSSAESRSRDSQENPSNKKKPKAVVRNTIPDEQTHRTHVKTQTLNPVWNETFFLEFEDIANARFQMDMWDSDEVESVRQKLGDVTDLHGLTRIFKEVTKDRGQDDFLGNIVVRLQDLPCKEDQWYPLGPRTETYPDRGQCHLQFSLLHKKRATQQSKQPSYTVHRQLLQEFVRHEIAQHQAGSTSWNGELSKPAITILFLHATQKDLSDFHQSMAQWLAYSKLYQSLEFSSSCLLHPIISIEYQWVQGRMQPQQRAELAESFESLLEYGVSLLQRYRIVFPPSAPKSADRLQSLLRVLVQMCKMKPYAELCPQMPSLQQKVTDAIQTGSEEWFHLTKQHLQPMIKNVEENLKSLDRLVAEVTSDLHRSIKTWNKFFVNTVKVDIFNISFLKLQELVTEHVLVQVGQMNNNMSASTAENLYQLYLSLKELDRLKCNLTNRDTQLVISKFYTWFRPALPCWLQKAYTTAQERVQRAIQMDQLKPVAELRKHSSSTVDLSTCYTQIIKTWQQLDWPDPEESFMIIVKFTEDMCRIAITYCTLIKKRAEELGVQGDEGDAADKLCVVVNNIEQLRLVVLALPKQLDWKGLEQCVSEVIRPEQFQNTLHHQLEGAIACLDHEIRDVVQALAQKLDDGIAKHIQSLSTCSDSRDPEDCIAPLMKFLELKLKYMNENLVEENFNSLLTLLWTLILNILSGVCSQQTPSPRYYKRLQVALKNLELCFHAEGCGLPIESLHTDTFLALENELYLSVSNTHELIEKYFKSRIKQQITTNTENFGAVTVKAFYSHSEQKLRMEILNAVNLVPLDSNGSSDPFVQLTMEPRHVFPMVEPRTTQCKKNDLHPLFDEAFEFLVTPEQCEHEGACILLTVFDYDTLGSNDLEGEVFISMKDLPGLKGEDQTDNTFQVSQTRLPLIHPKPTGDRILKLLELRKSDKEAQTFVKLRKQRAKQSLEGKR</sequence>
<dbReference type="InterPro" id="IPR035892">
    <property type="entry name" value="C2_domain_sf"/>
</dbReference>
<evidence type="ECO:0000256" key="8">
    <source>
        <dbReference type="SAM" id="MobiDB-lite"/>
    </source>
</evidence>
<keyword evidence="6" id="KW-0963">Cytoplasm</keyword>
<evidence type="ECO:0000256" key="5">
    <source>
        <dbReference type="ARBA" id="ARBA00022483"/>
    </source>
</evidence>
<dbReference type="AlphaFoldDB" id="A0AAV7PSD2"/>
<dbReference type="PROSITE" id="PS50004">
    <property type="entry name" value="C2"/>
    <property type="match status" value="2"/>
</dbReference>
<accession>A0AAV7PSD2</accession>
<evidence type="ECO:0000259" key="10">
    <source>
        <dbReference type="PROSITE" id="PS51258"/>
    </source>
</evidence>
<dbReference type="InterPro" id="IPR052095">
    <property type="entry name" value="UNC-13_domain"/>
</dbReference>
<dbReference type="Gene3D" id="1.10.357.50">
    <property type="match status" value="1"/>
</dbReference>
<dbReference type="Pfam" id="PF06292">
    <property type="entry name" value="MUN"/>
    <property type="match status" value="1"/>
</dbReference>
<dbReference type="PROSITE" id="PS51259">
    <property type="entry name" value="MHD2"/>
    <property type="match status" value="1"/>
</dbReference>
<gene>
    <name evidence="12" type="ORF">NDU88_008505</name>
</gene>
<dbReference type="GO" id="GO:0005770">
    <property type="term" value="C:late endosome"/>
    <property type="evidence" value="ECO:0007669"/>
    <property type="project" value="UniProtKB-SubCell"/>
</dbReference>
<dbReference type="Pfam" id="PF00168">
    <property type="entry name" value="C2"/>
    <property type="match status" value="3"/>
</dbReference>
<comment type="subcellular location">
    <subcellularLocation>
        <location evidence="2">Cytoplasm</location>
    </subcellularLocation>
    <subcellularLocation>
        <location evidence="3">Late endosome</location>
    </subcellularLocation>
    <subcellularLocation>
        <location evidence="1">Recycling endosome</location>
    </subcellularLocation>
</comment>
<dbReference type="SMART" id="SM00239">
    <property type="entry name" value="C2"/>
    <property type="match status" value="2"/>
</dbReference>
<dbReference type="CDD" id="cd08676">
    <property type="entry name" value="C2A_Munc13-like"/>
    <property type="match status" value="1"/>
</dbReference>
<dbReference type="CDD" id="cd04009">
    <property type="entry name" value="C2B_Munc13-like"/>
    <property type="match status" value="1"/>
</dbReference>
<name>A0AAV7PSD2_PLEWA</name>
<evidence type="ECO:0000256" key="7">
    <source>
        <dbReference type="ARBA" id="ARBA00022753"/>
    </source>
</evidence>
<evidence type="ECO:0008006" key="14">
    <source>
        <dbReference type="Google" id="ProtNLM"/>
    </source>
</evidence>
<dbReference type="InterPro" id="IPR014770">
    <property type="entry name" value="Munc13_1"/>
</dbReference>
<evidence type="ECO:0000259" key="9">
    <source>
        <dbReference type="PROSITE" id="PS50004"/>
    </source>
</evidence>
<dbReference type="InterPro" id="IPR014772">
    <property type="entry name" value="Munc13_dom-2"/>
</dbReference>
<evidence type="ECO:0000256" key="2">
    <source>
        <dbReference type="ARBA" id="ARBA00004496"/>
    </source>
</evidence>
<dbReference type="PANTHER" id="PTHR45999">
    <property type="entry name" value="UNC-13-4A, ISOFORM B"/>
    <property type="match status" value="1"/>
</dbReference>
<proteinExistence type="inferred from homology"/>
<evidence type="ECO:0000256" key="3">
    <source>
        <dbReference type="ARBA" id="ARBA00004603"/>
    </source>
</evidence>
<dbReference type="Proteomes" id="UP001066276">
    <property type="component" value="Chromosome 7"/>
</dbReference>
<keyword evidence="7" id="KW-0967">Endosome</keyword>
<dbReference type="InterPro" id="IPR000008">
    <property type="entry name" value="C2_dom"/>
</dbReference>
<dbReference type="InterPro" id="IPR010439">
    <property type="entry name" value="MUN_dom"/>
</dbReference>
<feature type="domain" description="MHD2" evidence="11">
    <location>
        <begin position="829"/>
        <end position="936"/>
    </location>
</feature>
<organism evidence="12 13">
    <name type="scientific">Pleurodeles waltl</name>
    <name type="common">Iberian ribbed newt</name>
    <dbReference type="NCBI Taxonomy" id="8319"/>
    <lineage>
        <taxon>Eukaryota</taxon>
        <taxon>Metazoa</taxon>
        <taxon>Chordata</taxon>
        <taxon>Craniata</taxon>
        <taxon>Vertebrata</taxon>
        <taxon>Euteleostomi</taxon>
        <taxon>Amphibia</taxon>
        <taxon>Batrachia</taxon>
        <taxon>Caudata</taxon>
        <taxon>Salamandroidea</taxon>
        <taxon>Salamandridae</taxon>
        <taxon>Pleurodelinae</taxon>
        <taxon>Pleurodeles</taxon>
    </lineage>
</organism>
<dbReference type="PANTHER" id="PTHR45999:SF3">
    <property type="entry name" value="PROTEIN UNC-13 HOMOLOG D"/>
    <property type="match status" value="1"/>
</dbReference>
<dbReference type="Gene3D" id="1.20.58.1100">
    <property type="match status" value="1"/>
</dbReference>
<dbReference type="Gene3D" id="2.60.40.150">
    <property type="entry name" value="C2 domain"/>
    <property type="match status" value="2"/>
</dbReference>
<dbReference type="GO" id="GO:0055037">
    <property type="term" value="C:recycling endosome"/>
    <property type="evidence" value="ECO:0007669"/>
    <property type="project" value="UniProtKB-SubCell"/>
</dbReference>
<dbReference type="GO" id="GO:0006887">
    <property type="term" value="P:exocytosis"/>
    <property type="evidence" value="ECO:0007669"/>
    <property type="project" value="UniProtKB-KW"/>
</dbReference>
<evidence type="ECO:0000259" key="11">
    <source>
        <dbReference type="PROSITE" id="PS51259"/>
    </source>
</evidence>
<evidence type="ECO:0000313" key="13">
    <source>
        <dbReference type="Proteomes" id="UP001066276"/>
    </source>
</evidence>
<feature type="region of interest" description="Disordered" evidence="8">
    <location>
        <begin position="183"/>
        <end position="202"/>
    </location>
</feature>
<reference evidence="12" key="1">
    <citation type="journal article" date="2022" name="bioRxiv">
        <title>Sequencing and chromosome-scale assembly of the giantPleurodeles waltlgenome.</title>
        <authorList>
            <person name="Brown T."/>
            <person name="Elewa A."/>
            <person name="Iarovenko S."/>
            <person name="Subramanian E."/>
            <person name="Araus A.J."/>
            <person name="Petzold A."/>
            <person name="Susuki M."/>
            <person name="Suzuki K.-i.T."/>
            <person name="Hayashi T."/>
            <person name="Toyoda A."/>
            <person name="Oliveira C."/>
            <person name="Osipova E."/>
            <person name="Leigh N.D."/>
            <person name="Simon A."/>
            <person name="Yun M.H."/>
        </authorList>
    </citation>
    <scope>NUCLEOTIDE SEQUENCE</scope>
    <source>
        <strain evidence="12">20211129_DDA</strain>
        <tissue evidence="12">Liver</tissue>
    </source>
</reference>
<comment type="similarity">
    <text evidence="4">Belongs to the unc-13 family.</text>
</comment>
<keyword evidence="5" id="KW-0268">Exocytosis</keyword>
<evidence type="ECO:0000256" key="1">
    <source>
        <dbReference type="ARBA" id="ARBA00004172"/>
    </source>
</evidence>
<feature type="domain" description="MHD1" evidence="10">
    <location>
        <begin position="599"/>
        <end position="719"/>
    </location>
</feature>
<dbReference type="GO" id="GO:0070382">
    <property type="term" value="C:exocytic vesicle"/>
    <property type="evidence" value="ECO:0007669"/>
    <property type="project" value="TreeGrafter"/>
</dbReference>
<dbReference type="PROSITE" id="PS51258">
    <property type="entry name" value="MHD1"/>
    <property type="match status" value="1"/>
</dbReference>
<evidence type="ECO:0000256" key="4">
    <source>
        <dbReference type="ARBA" id="ARBA00005823"/>
    </source>
</evidence>
<dbReference type="EMBL" id="JANPWB010000011">
    <property type="protein sequence ID" value="KAJ1130149.1"/>
    <property type="molecule type" value="Genomic_DNA"/>
</dbReference>
<feature type="domain" description="C2" evidence="9">
    <location>
        <begin position="131"/>
        <end position="280"/>
    </location>
</feature>
<keyword evidence="13" id="KW-1185">Reference proteome</keyword>
<feature type="domain" description="C2" evidence="9">
    <location>
        <begin position="951"/>
        <end position="1076"/>
    </location>
</feature>